<dbReference type="RefSeq" id="WP_282679492.1">
    <property type="nucleotide sequence ID" value="NZ_CP106875.1"/>
</dbReference>
<keyword evidence="2" id="KW-1185">Reference proteome</keyword>
<dbReference type="EMBL" id="JAOTLW010000013">
    <property type="protein sequence ID" value="MDI5832527.1"/>
    <property type="molecule type" value="Genomic_DNA"/>
</dbReference>
<name>A0ABT6UF11_9GAMM</name>
<protein>
    <submittedName>
        <fullName evidence="1">Uncharacterized protein</fullName>
    </submittedName>
</protein>
<organism evidence="1 2">
    <name type="scientific">Shewanella xiamenensis</name>
    <dbReference type="NCBI Taxonomy" id="332186"/>
    <lineage>
        <taxon>Bacteria</taxon>
        <taxon>Pseudomonadati</taxon>
        <taxon>Pseudomonadota</taxon>
        <taxon>Gammaproteobacteria</taxon>
        <taxon>Alteromonadales</taxon>
        <taxon>Shewanellaceae</taxon>
        <taxon>Shewanella</taxon>
    </lineage>
</organism>
<proteinExistence type="predicted"/>
<accession>A0ABT6UF11</accession>
<sequence>MDFDKAKEVLIANSVGDNEYSHIQTWSELASAADFESQCARDRLRKLAQVESVASAAIEDNSQQE</sequence>
<evidence type="ECO:0000313" key="2">
    <source>
        <dbReference type="Proteomes" id="UP001159075"/>
    </source>
</evidence>
<reference evidence="1 2" key="1">
    <citation type="submission" date="2022-09" db="EMBL/GenBank/DDBJ databases">
        <title>The outer-membrane cytochrome OmcA is essential for infection of Shewanella oneidensis by a zebrafish-associated bacteriophage.</title>
        <authorList>
            <person name="Grenfell A.W."/>
            <person name="Intile P."/>
            <person name="Mcfarlane J."/>
            <person name="Leung D."/>
            <person name="Abdalla K."/>
            <person name="Wold M."/>
            <person name="Kees E."/>
            <person name="Gralnick J."/>
        </authorList>
    </citation>
    <scope>NUCLEOTIDE SEQUENCE [LARGE SCALE GENOMIC DNA]</scope>
    <source>
        <strain evidence="1 2">NF-5</strain>
    </source>
</reference>
<comment type="caution">
    <text evidence="1">The sequence shown here is derived from an EMBL/GenBank/DDBJ whole genome shotgun (WGS) entry which is preliminary data.</text>
</comment>
<evidence type="ECO:0000313" key="1">
    <source>
        <dbReference type="EMBL" id="MDI5832527.1"/>
    </source>
</evidence>
<dbReference type="Proteomes" id="UP001159075">
    <property type="component" value="Unassembled WGS sequence"/>
</dbReference>
<gene>
    <name evidence="1" type="ORF">ODY93_13190</name>
</gene>